<evidence type="ECO:0000259" key="3">
    <source>
        <dbReference type="Pfam" id="PF08241"/>
    </source>
</evidence>
<comment type="caution">
    <text evidence="4">The sequence shown here is derived from an EMBL/GenBank/DDBJ whole genome shotgun (WGS) entry which is preliminary data.</text>
</comment>
<reference evidence="4" key="1">
    <citation type="journal article" date="2021" name="Nat. Commun.">
        <title>Genetic determinants of endophytism in the Arabidopsis root mycobiome.</title>
        <authorList>
            <person name="Mesny F."/>
            <person name="Miyauchi S."/>
            <person name="Thiergart T."/>
            <person name="Pickel B."/>
            <person name="Atanasova L."/>
            <person name="Karlsson M."/>
            <person name="Huettel B."/>
            <person name="Barry K.W."/>
            <person name="Haridas S."/>
            <person name="Chen C."/>
            <person name="Bauer D."/>
            <person name="Andreopoulos W."/>
            <person name="Pangilinan J."/>
            <person name="LaButti K."/>
            <person name="Riley R."/>
            <person name="Lipzen A."/>
            <person name="Clum A."/>
            <person name="Drula E."/>
            <person name="Henrissat B."/>
            <person name="Kohler A."/>
            <person name="Grigoriev I.V."/>
            <person name="Martin F.M."/>
            <person name="Hacquard S."/>
        </authorList>
    </citation>
    <scope>NUCLEOTIDE SEQUENCE</scope>
    <source>
        <strain evidence="4">MPI-SDFR-AT-0073</strain>
    </source>
</reference>
<keyword evidence="1 4" id="KW-0489">Methyltransferase</keyword>
<sequence length="231" mass="25385">MPVTPRGAESYEQEHVHSVYETIAPHFSATRYKPWPVIASFLESLAPGSVGVDVGCGNGKYLAVNPKVHIIGSDRSANLVRIARDHGGDRKCDVAVADGLSLPFPEGKADFAICVAVLHHMSTRQRRQDGVKALLDCVRPGSGKILVYVWALEQANSRRGWDEGAAQDQMVPWVFKSKTKPAEGGDGDTTYLRYYHLYRKGELEEDVVAAGGKVIDSGYDKDNWWAISSRV</sequence>
<evidence type="ECO:0000313" key="5">
    <source>
        <dbReference type="Proteomes" id="UP000758603"/>
    </source>
</evidence>
<dbReference type="GO" id="GO:0002098">
    <property type="term" value="P:tRNA wobble uridine modification"/>
    <property type="evidence" value="ECO:0007669"/>
    <property type="project" value="TreeGrafter"/>
</dbReference>
<dbReference type="GO" id="GO:0008757">
    <property type="term" value="F:S-adenosylmethionine-dependent methyltransferase activity"/>
    <property type="evidence" value="ECO:0007669"/>
    <property type="project" value="InterPro"/>
</dbReference>
<keyword evidence="5" id="KW-1185">Reference proteome</keyword>
<dbReference type="GO" id="GO:0005634">
    <property type="term" value="C:nucleus"/>
    <property type="evidence" value="ECO:0007669"/>
    <property type="project" value="TreeGrafter"/>
</dbReference>
<evidence type="ECO:0000256" key="2">
    <source>
        <dbReference type="ARBA" id="ARBA00022679"/>
    </source>
</evidence>
<dbReference type="PANTHER" id="PTHR13069:SF21">
    <property type="entry name" value="ALKYLATED DNA REPAIR PROTEIN ALKB HOMOLOG 8"/>
    <property type="match status" value="1"/>
</dbReference>
<dbReference type="GO" id="GO:0030488">
    <property type="term" value="P:tRNA methylation"/>
    <property type="evidence" value="ECO:0007669"/>
    <property type="project" value="TreeGrafter"/>
</dbReference>
<dbReference type="GO" id="GO:0106335">
    <property type="term" value="F:tRNA (5-carboxymethyluridine(34)-5-O)-methyltransferase activity"/>
    <property type="evidence" value="ECO:0007669"/>
    <property type="project" value="TreeGrafter"/>
</dbReference>
<organism evidence="4 5">
    <name type="scientific">Truncatella angustata</name>
    <dbReference type="NCBI Taxonomy" id="152316"/>
    <lineage>
        <taxon>Eukaryota</taxon>
        <taxon>Fungi</taxon>
        <taxon>Dikarya</taxon>
        <taxon>Ascomycota</taxon>
        <taxon>Pezizomycotina</taxon>
        <taxon>Sordariomycetes</taxon>
        <taxon>Xylariomycetidae</taxon>
        <taxon>Amphisphaeriales</taxon>
        <taxon>Sporocadaceae</taxon>
        <taxon>Truncatella</taxon>
    </lineage>
</organism>
<dbReference type="GeneID" id="70134537"/>
<dbReference type="PANTHER" id="PTHR13069">
    <property type="entry name" value="ALKYLATED DNA REPAIR PROTEIN ALKB HOMOLOG 8"/>
    <property type="match status" value="1"/>
</dbReference>
<dbReference type="InterPro" id="IPR013216">
    <property type="entry name" value="Methyltransf_11"/>
</dbReference>
<dbReference type="CDD" id="cd02440">
    <property type="entry name" value="AdoMet_MTases"/>
    <property type="match status" value="1"/>
</dbReference>
<dbReference type="Gene3D" id="3.40.50.150">
    <property type="entry name" value="Vaccinia Virus protein VP39"/>
    <property type="match status" value="1"/>
</dbReference>
<dbReference type="AlphaFoldDB" id="A0A9P8UQY7"/>
<gene>
    <name evidence="4" type="ORF">BKA67DRAFT_634949</name>
</gene>
<dbReference type="Pfam" id="PF08241">
    <property type="entry name" value="Methyltransf_11"/>
    <property type="match status" value="1"/>
</dbReference>
<dbReference type="EMBL" id="JAGPXC010000002">
    <property type="protein sequence ID" value="KAH6656743.1"/>
    <property type="molecule type" value="Genomic_DNA"/>
</dbReference>
<proteinExistence type="predicted"/>
<evidence type="ECO:0000313" key="4">
    <source>
        <dbReference type="EMBL" id="KAH6656743.1"/>
    </source>
</evidence>
<name>A0A9P8UQY7_9PEZI</name>
<dbReference type="GO" id="GO:0000049">
    <property type="term" value="F:tRNA binding"/>
    <property type="evidence" value="ECO:0007669"/>
    <property type="project" value="TreeGrafter"/>
</dbReference>
<dbReference type="Proteomes" id="UP000758603">
    <property type="component" value="Unassembled WGS sequence"/>
</dbReference>
<accession>A0A9P8UQY7</accession>
<dbReference type="InterPro" id="IPR029063">
    <property type="entry name" value="SAM-dependent_MTases_sf"/>
</dbReference>
<keyword evidence="2" id="KW-0808">Transferase</keyword>
<dbReference type="OrthoDB" id="271595at2759"/>
<dbReference type="RefSeq" id="XP_045960977.1">
    <property type="nucleotide sequence ID" value="XM_046105646.1"/>
</dbReference>
<dbReference type="InterPro" id="IPR051422">
    <property type="entry name" value="AlkB_tRNA_MeTrf/Diox"/>
</dbReference>
<dbReference type="SUPFAM" id="SSF53335">
    <property type="entry name" value="S-adenosyl-L-methionine-dependent methyltransferases"/>
    <property type="match status" value="1"/>
</dbReference>
<feature type="domain" description="Methyltransferase type 11" evidence="3">
    <location>
        <begin position="52"/>
        <end position="141"/>
    </location>
</feature>
<evidence type="ECO:0000256" key="1">
    <source>
        <dbReference type="ARBA" id="ARBA00022603"/>
    </source>
</evidence>
<dbReference type="GO" id="GO:0005737">
    <property type="term" value="C:cytoplasm"/>
    <property type="evidence" value="ECO:0007669"/>
    <property type="project" value="TreeGrafter"/>
</dbReference>
<protein>
    <submittedName>
        <fullName evidence="4">S-adenosyl-L-methionine-dependent methyltransferase</fullName>
    </submittedName>
</protein>